<dbReference type="GO" id="GO:0000398">
    <property type="term" value="P:mRNA splicing, via spliceosome"/>
    <property type="evidence" value="ECO:0007669"/>
    <property type="project" value="TreeGrafter"/>
</dbReference>
<dbReference type="GO" id="GO:0071014">
    <property type="term" value="C:post-mRNA release spliceosomal complex"/>
    <property type="evidence" value="ECO:0007669"/>
    <property type="project" value="TreeGrafter"/>
</dbReference>
<dbReference type="Proteomes" id="UP000191144">
    <property type="component" value="Chromosome E"/>
</dbReference>
<protein>
    <submittedName>
        <fullName evidence="3">LAME_0E06898g1_1</fullName>
    </submittedName>
</protein>
<dbReference type="InterPro" id="IPR040194">
    <property type="entry name" value="Cwf19-like"/>
</dbReference>
<gene>
    <name evidence="3" type="ORF">LAME_0E06898G</name>
</gene>
<dbReference type="EMBL" id="LT598481">
    <property type="protein sequence ID" value="SCU90062.1"/>
    <property type="molecule type" value="Genomic_DNA"/>
</dbReference>
<name>A0A1G4JI16_9SACH</name>
<dbReference type="PANTHER" id="PTHR12072:SF4">
    <property type="entry name" value="CWF19-LIKE PROTEIN 1"/>
    <property type="match status" value="1"/>
</dbReference>
<feature type="domain" description="Cwf19-like protein C-terminal" evidence="1">
    <location>
        <begin position="408"/>
        <end position="494"/>
    </location>
</feature>
<dbReference type="Pfam" id="PF04676">
    <property type="entry name" value="CwfJ_C_2"/>
    <property type="match status" value="1"/>
</dbReference>
<evidence type="ECO:0000313" key="4">
    <source>
        <dbReference type="Proteomes" id="UP000191144"/>
    </source>
</evidence>
<dbReference type="AlphaFoldDB" id="A0A1G4JI16"/>
<sequence>MPKVLVLRANVQTLTDVLDKANALNQKSGPFDCAIILGKVLESTESVERPGLPVFFTNGDGMLVEKQGSESLGHNLTLLNGYGMFQNSSGLRIGYLTGNKNFIMDNEEQIKSYFKSAEIKDLDILITDGWSKALFLNDNDQSRADTLEDEIVKISKPKYHFATLAKSKFHEATPFKWADSETITRCLNIAEYNSGARWAYAFSVDSTLSDNQALPKVLANNPYEAKPFSKRTFEAEEPKSHTLTKRPKQILPEECRFCLSNPAVQDHLIIHISEHAYLTIAKGPLTMPTSQMDFSGHCLLIPIKHIPKLKTAEVSQGDVFDSTLYQELEKYENSIVAMNHQQFQMSTVVFEINSQNSVHYHIQIMPIPAYLIPKFDSALERQVHFNNTKYSNNAKLKFDTFQGTSDDSFRAKLNDPSLNYIKFAVHENSTACPKIYMATFNSGERIDLQFGRRVLAFVLKLPKRAKWDSPACTQTLEQEKHDVQAFQAHFKSFEPST</sequence>
<dbReference type="SUPFAM" id="SSF54197">
    <property type="entry name" value="HIT-like"/>
    <property type="match status" value="1"/>
</dbReference>
<evidence type="ECO:0000313" key="3">
    <source>
        <dbReference type="EMBL" id="SCU90062.1"/>
    </source>
</evidence>
<evidence type="ECO:0000259" key="1">
    <source>
        <dbReference type="Pfam" id="PF04676"/>
    </source>
</evidence>
<accession>A0A1G4JI16</accession>
<dbReference type="Gene3D" id="3.30.428.10">
    <property type="entry name" value="HIT-like"/>
    <property type="match status" value="1"/>
</dbReference>
<dbReference type="OrthoDB" id="444325at2759"/>
<feature type="domain" description="Cwf19-like C-terminal" evidence="2">
    <location>
        <begin position="248"/>
        <end position="372"/>
    </location>
</feature>
<organism evidence="3 4">
    <name type="scientific">Lachancea meyersii CBS 8951</name>
    <dbReference type="NCBI Taxonomy" id="1266667"/>
    <lineage>
        <taxon>Eukaryota</taxon>
        <taxon>Fungi</taxon>
        <taxon>Dikarya</taxon>
        <taxon>Ascomycota</taxon>
        <taxon>Saccharomycotina</taxon>
        <taxon>Saccharomycetes</taxon>
        <taxon>Saccharomycetales</taxon>
        <taxon>Saccharomycetaceae</taxon>
        <taxon>Lachancea</taxon>
    </lineage>
</organism>
<keyword evidence="4" id="KW-1185">Reference proteome</keyword>
<dbReference type="PANTHER" id="PTHR12072">
    <property type="entry name" value="CWF19, CELL CYCLE CONTROL PROTEIN"/>
    <property type="match status" value="1"/>
</dbReference>
<evidence type="ECO:0000259" key="2">
    <source>
        <dbReference type="Pfam" id="PF04677"/>
    </source>
</evidence>
<dbReference type="InterPro" id="IPR006767">
    <property type="entry name" value="Cwf19-like_C_dom-2"/>
</dbReference>
<dbReference type="GO" id="GO:0061632">
    <property type="term" value="F:RNA lariat debranching enzyme activator activity"/>
    <property type="evidence" value="ECO:0007669"/>
    <property type="project" value="TreeGrafter"/>
</dbReference>
<reference evidence="4" key="1">
    <citation type="submission" date="2016-03" db="EMBL/GenBank/DDBJ databases">
        <authorList>
            <person name="Devillers Hugo."/>
        </authorList>
    </citation>
    <scope>NUCLEOTIDE SEQUENCE [LARGE SCALE GENOMIC DNA]</scope>
</reference>
<proteinExistence type="predicted"/>
<dbReference type="InterPro" id="IPR036265">
    <property type="entry name" value="HIT-like_sf"/>
</dbReference>
<dbReference type="InterPro" id="IPR006768">
    <property type="entry name" value="Cwf19-like_C_dom-1"/>
</dbReference>
<dbReference type="Pfam" id="PF04677">
    <property type="entry name" value="CwfJ_C_1"/>
    <property type="match status" value="1"/>
</dbReference>